<organism evidence="1 2">
    <name type="scientific">Desulforamulus aeronauticus DSM 10349</name>
    <dbReference type="NCBI Taxonomy" id="1121421"/>
    <lineage>
        <taxon>Bacteria</taxon>
        <taxon>Bacillati</taxon>
        <taxon>Bacillota</taxon>
        <taxon>Clostridia</taxon>
        <taxon>Eubacteriales</taxon>
        <taxon>Peptococcaceae</taxon>
        <taxon>Desulforamulus</taxon>
    </lineage>
</organism>
<dbReference type="Pfam" id="PF13108">
    <property type="entry name" value="DUF3969"/>
    <property type="match status" value="1"/>
</dbReference>
<proteinExistence type="predicted"/>
<sequence length="111" mass="12479">MEINISISGKSESERLVSIIQLGLLSALEKQIISIEEAEGYLFNPLTVSKLEMYGLSEEVIDIIREGCELEDIQSLMPEKLLPNIIRIKEQILSNISIIQSPEPPTEKIIK</sequence>
<dbReference type="AlphaFoldDB" id="A0A1M6RYC1"/>
<evidence type="ECO:0000313" key="2">
    <source>
        <dbReference type="Proteomes" id="UP000183997"/>
    </source>
</evidence>
<accession>A0A1M6RYC1</accession>
<keyword evidence="2" id="KW-1185">Reference proteome</keyword>
<dbReference type="Proteomes" id="UP000183997">
    <property type="component" value="Unassembled WGS sequence"/>
</dbReference>
<name>A0A1M6RYC1_9FIRM</name>
<dbReference type="InterPro" id="IPR025083">
    <property type="entry name" value="DUF3969"/>
</dbReference>
<reference evidence="2" key="1">
    <citation type="submission" date="2016-11" db="EMBL/GenBank/DDBJ databases">
        <authorList>
            <person name="Varghese N."/>
            <person name="Submissions S."/>
        </authorList>
    </citation>
    <scope>NUCLEOTIDE SEQUENCE [LARGE SCALE GENOMIC DNA]</scope>
    <source>
        <strain evidence="2">DSM 10349</strain>
    </source>
</reference>
<gene>
    <name evidence="1" type="ORF">SAMN02745123_01624</name>
</gene>
<dbReference type="EMBL" id="FRAR01000012">
    <property type="protein sequence ID" value="SHK37466.1"/>
    <property type="molecule type" value="Genomic_DNA"/>
</dbReference>
<evidence type="ECO:0000313" key="1">
    <source>
        <dbReference type="EMBL" id="SHK37466.1"/>
    </source>
</evidence>
<protein>
    <recommendedName>
        <fullName evidence="3">DUF3969 family protein</fullName>
    </recommendedName>
</protein>
<evidence type="ECO:0008006" key="3">
    <source>
        <dbReference type="Google" id="ProtNLM"/>
    </source>
</evidence>
<dbReference type="OrthoDB" id="6899556at2"/>
<dbReference type="RefSeq" id="WP_072912886.1">
    <property type="nucleotide sequence ID" value="NZ_FRAR01000012.1"/>
</dbReference>